<feature type="transmembrane region" description="Helical" evidence="5">
    <location>
        <begin position="37"/>
        <end position="56"/>
    </location>
</feature>
<feature type="transmembrane region" description="Helical" evidence="5">
    <location>
        <begin position="193"/>
        <end position="212"/>
    </location>
</feature>
<evidence type="ECO:0000256" key="2">
    <source>
        <dbReference type="ARBA" id="ARBA00022692"/>
    </source>
</evidence>
<proteinExistence type="predicted"/>
<evidence type="ECO:0000313" key="8">
    <source>
        <dbReference type="Proteomes" id="UP000194218"/>
    </source>
</evidence>
<dbReference type="GO" id="GO:0016020">
    <property type="term" value="C:membrane"/>
    <property type="evidence" value="ECO:0007669"/>
    <property type="project" value="UniProtKB-SubCell"/>
</dbReference>
<feature type="transmembrane region" description="Helical" evidence="5">
    <location>
        <begin position="91"/>
        <end position="114"/>
    </location>
</feature>
<evidence type="ECO:0000313" key="7">
    <source>
        <dbReference type="EMBL" id="ARQ72335.1"/>
    </source>
</evidence>
<feature type="transmembrane region" description="Helical" evidence="5">
    <location>
        <begin position="388"/>
        <end position="406"/>
    </location>
</feature>
<feature type="transmembrane region" description="Helical" evidence="5">
    <location>
        <begin position="12"/>
        <end position="31"/>
    </location>
</feature>
<dbReference type="PANTHER" id="PTHR37422:SF13">
    <property type="entry name" value="LIPOPOLYSACCHARIDE BIOSYNTHESIS PROTEIN PA4999-RELATED"/>
    <property type="match status" value="1"/>
</dbReference>
<reference evidence="7 8" key="1">
    <citation type="submission" date="2017-05" db="EMBL/GenBank/DDBJ databases">
        <title>Complete genome sequence of Streptomyces sp. SCSIO 03032 revealed the diverse biosynthetic pathways for its bioactive secondary metabolites.</title>
        <authorList>
            <person name="Ma L."/>
            <person name="Zhu Y."/>
            <person name="Zhang W."/>
            <person name="Zhang G."/>
            <person name="Tian X."/>
            <person name="Zhang S."/>
            <person name="Zhang C."/>
        </authorList>
    </citation>
    <scope>NUCLEOTIDE SEQUENCE [LARGE SCALE GENOMIC DNA]</scope>
    <source>
        <strain evidence="7 8">SCSIO 03032</strain>
    </source>
</reference>
<dbReference type="EMBL" id="CP021121">
    <property type="protein sequence ID" value="ARQ72335.1"/>
    <property type="molecule type" value="Genomic_DNA"/>
</dbReference>
<feature type="transmembrane region" description="Helical" evidence="5">
    <location>
        <begin position="121"/>
        <end position="144"/>
    </location>
</feature>
<feature type="transmembrane region" description="Helical" evidence="5">
    <location>
        <begin position="68"/>
        <end position="85"/>
    </location>
</feature>
<name>A0A1W7D5S3_9ACTN</name>
<protein>
    <recommendedName>
        <fullName evidence="6">O-antigen ligase-related domain-containing protein</fullName>
    </recommendedName>
</protein>
<accession>A0A1W7D5S3</accession>
<keyword evidence="2 5" id="KW-0812">Transmembrane</keyword>
<evidence type="ECO:0000256" key="1">
    <source>
        <dbReference type="ARBA" id="ARBA00004141"/>
    </source>
</evidence>
<feature type="transmembrane region" description="Helical" evidence="5">
    <location>
        <begin position="349"/>
        <end position="376"/>
    </location>
</feature>
<dbReference type="KEGG" id="smao:CAG99_13325"/>
<dbReference type="Pfam" id="PF04932">
    <property type="entry name" value="Wzy_C"/>
    <property type="match status" value="1"/>
</dbReference>
<evidence type="ECO:0000259" key="6">
    <source>
        <dbReference type="Pfam" id="PF04932"/>
    </source>
</evidence>
<feature type="transmembrane region" description="Helical" evidence="5">
    <location>
        <begin position="164"/>
        <end position="186"/>
    </location>
</feature>
<evidence type="ECO:0000256" key="5">
    <source>
        <dbReference type="SAM" id="Phobius"/>
    </source>
</evidence>
<gene>
    <name evidence="7" type="ORF">CAG99_13325</name>
</gene>
<keyword evidence="4 5" id="KW-0472">Membrane</keyword>
<dbReference type="InterPro" id="IPR051533">
    <property type="entry name" value="WaaL-like"/>
</dbReference>
<dbReference type="RefSeq" id="WP_086162184.1">
    <property type="nucleotide sequence ID" value="NZ_CP021121.1"/>
</dbReference>
<dbReference type="Proteomes" id="UP000194218">
    <property type="component" value="Chromosome"/>
</dbReference>
<sequence length="437" mass="44982">MRAAVTRVARGHGHLLPPVAVVLLLSLPGRLTFADTRIAVADLASLGLAAACATLLARGHRPRPGRRAAVVLAAPALALAAVTMASGDPLAALPGFVRFLQLFVLVPLAVLLLLRGRRDARVLLVAVVALALFQGALGTAQHLTGTGASYMGENVRAVGTFGPLTVMGMATVVSYGLVAALCLGVAAPVRASWWRRLAALACAALLAPPLAFSFSRGAWLATAVAVLAVLVIAACRLTRRTLLALLAGGVLLAGGAVAAGGAAVGERLGERVGSIRDVTASPDQSVTDRYAMWDAALSMWRDDPWLGTGPRGFAEHRDSHASLALSGGSDTGGAGEEFRRQELESPHNMYLLVLAEQGLVGATALVGGWAALLACCLARLRRTGAPDVGLAATGLLVWQAVNFLYADIGGPHSVLTAVALGLGAWWAFSPAARREAR</sequence>
<feature type="transmembrane region" description="Helical" evidence="5">
    <location>
        <begin position="218"/>
        <end position="235"/>
    </location>
</feature>
<feature type="transmembrane region" description="Helical" evidence="5">
    <location>
        <begin position="412"/>
        <end position="428"/>
    </location>
</feature>
<feature type="domain" description="O-antigen ligase-related" evidence="6">
    <location>
        <begin position="210"/>
        <end position="365"/>
    </location>
</feature>
<keyword evidence="3 5" id="KW-1133">Transmembrane helix</keyword>
<feature type="transmembrane region" description="Helical" evidence="5">
    <location>
        <begin position="242"/>
        <end position="264"/>
    </location>
</feature>
<dbReference type="AlphaFoldDB" id="A0A1W7D5S3"/>
<evidence type="ECO:0000256" key="4">
    <source>
        <dbReference type="ARBA" id="ARBA00023136"/>
    </source>
</evidence>
<evidence type="ECO:0000256" key="3">
    <source>
        <dbReference type="ARBA" id="ARBA00022989"/>
    </source>
</evidence>
<dbReference type="InterPro" id="IPR007016">
    <property type="entry name" value="O-antigen_ligase-rel_domated"/>
</dbReference>
<comment type="subcellular location">
    <subcellularLocation>
        <location evidence="1">Membrane</location>
        <topology evidence="1">Multi-pass membrane protein</topology>
    </subcellularLocation>
</comment>
<dbReference type="OrthoDB" id="5150405at2"/>
<organism evidence="7 8">
    <name type="scientific">Streptomyces marincola</name>
    <dbReference type="NCBI Taxonomy" id="2878388"/>
    <lineage>
        <taxon>Bacteria</taxon>
        <taxon>Bacillati</taxon>
        <taxon>Actinomycetota</taxon>
        <taxon>Actinomycetes</taxon>
        <taxon>Kitasatosporales</taxon>
        <taxon>Streptomycetaceae</taxon>
        <taxon>Streptomyces</taxon>
    </lineage>
</organism>
<keyword evidence="8" id="KW-1185">Reference proteome</keyword>
<dbReference type="PANTHER" id="PTHR37422">
    <property type="entry name" value="TEICHURONIC ACID BIOSYNTHESIS PROTEIN TUAE"/>
    <property type="match status" value="1"/>
</dbReference>